<dbReference type="RefSeq" id="WP_203860327.1">
    <property type="nucleotide sequence ID" value="NZ_BAAAZQ010000031.1"/>
</dbReference>
<gene>
    <name evidence="1" type="ORF">Pma05_54810</name>
</gene>
<evidence type="ECO:0000313" key="1">
    <source>
        <dbReference type="EMBL" id="GIG98908.1"/>
    </source>
</evidence>
<accession>A0ABQ4EW65</accession>
<keyword evidence="2" id="KW-1185">Reference proteome</keyword>
<reference evidence="1 2" key="1">
    <citation type="submission" date="2021-01" db="EMBL/GenBank/DDBJ databases">
        <title>Whole genome shotgun sequence of Plantactinospora mayteni NBRC 109088.</title>
        <authorList>
            <person name="Komaki H."/>
            <person name="Tamura T."/>
        </authorList>
    </citation>
    <scope>NUCLEOTIDE SEQUENCE [LARGE SCALE GENOMIC DNA]</scope>
    <source>
        <strain evidence="1 2">NBRC 109088</strain>
    </source>
</reference>
<sequence length="74" mass="8572">MSLLTGLWRRIFERSQAPRIERKVVEDFAYEQADLLRDGKVTKEQALVAIAERFPEMTPRQVTNALAHGLFLSR</sequence>
<dbReference type="EMBL" id="BONX01000038">
    <property type="protein sequence ID" value="GIG98908.1"/>
    <property type="molecule type" value="Genomic_DNA"/>
</dbReference>
<organism evidence="1 2">
    <name type="scientific">Plantactinospora mayteni</name>
    <dbReference type="NCBI Taxonomy" id="566021"/>
    <lineage>
        <taxon>Bacteria</taxon>
        <taxon>Bacillati</taxon>
        <taxon>Actinomycetota</taxon>
        <taxon>Actinomycetes</taxon>
        <taxon>Micromonosporales</taxon>
        <taxon>Micromonosporaceae</taxon>
        <taxon>Plantactinospora</taxon>
    </lineage>
</organism>
<protein>
    <submittedName>
        <fullName evidence="1">Uncharacterized protein</fullName>
    </submittedName>
</protein>
<evidence type="ECO:0000313" key="2">
    <source>
        <dbReference type="Proteomes" id="UP000621500"/>
    </source>
</evidence>
<dbReference type="Proteomes" id="UP000621500">
    <property type="component" value="Unassembled WGS sequence"/>
</dbReference>
<name>A0ABQ4EW65_9ACTN</name>
<proteinExistence type="predicted"/>
<comment type="caution">
    <text evidence="1">The sequence shown here is derived from an EMBL/GenBank/DDBJ whole genome shotgun (WGS) entry which is preliminary data.</text>
</comment>